<reference evidence="1" key="1">
    <citation type="submission" date="2023-04" db="EMBL/GenBank/DDBJ databases">
        <title>Ambrosiozyma monospora NBRC 10751.</title>
        <authorList>
            <person name="Ichikawa N."/>
            <person name="Sato H."/>
            <person name="Tonouchi N."/>
        </authorList>
    </citation>
    <scope>NUCLEOTIDE SEQUENCE</scope>
    <source>
        <strain evidence="1">NBRC 10751</strain>
    </source>
</reference>
<accession>A0ACB5T8G5</accession>
<name>A0ACB5T8G5_AMBMO</name>
<organism evidence="1 2">
    <name type="scientific">Ambrosiozyma monospora</name>
    <name type="common">Yeast</name>
    <name type="synonym">Endomycopsis monosporus</name>
    <dbReference type="NCBI Taxonomy" id="43982"/>
    <lineage>
        <taxon>Eukaryota</taxon>
        <taxon>Fungi</taxon>
        <taxon>Dikarya</taxon>
        <taxon>Ascomycota</taxon>
        <taxon>Saccharomycotina</taxon>
        <taxon>Pichiomycetes</taxon>
        <taxon>Pichiales</taxon>
        <taxon>Pichiaceae</taxon>
        <taxon>Ambrosiozyma</taxon>
    </lineage>
</organism>
<gene>
    <name evidence="1" type="ORF">Amon02_000630400</name>
</gene>
<sequence>MSRTISLDFNILATGVFQISETQISSLTTPFSTMENTTQNFQNFNNDNLVLRNVPLDRRLYMISTQQLMINSSTHVSLDQFEYHIW</sequence>
<protein>
    <submittedName>
        <fullName evidence="1">Unnamed protein product</fullName>
    </submittedName>
</protein>
<proteinExistence type="predicted"/>
<evidence type="ECO:0000313" key="1">
    <source>
        <dbReference type="EMBL" id="GME83644.1"/>
    </source>
</evidence>
<comment type="caution">
    <text evidence="1">The sequence shown here is derived from an EMBL/GenBank/DDBJ whole genome shotgun (WGS) entry which is preliminary data.</text>
</comment>
<evidence type="ECO:0000313" key="2">
    <source>
        <dbReference type="Proteomes" id="UP001165064"/>
    </source>
</evidence>
<dbReference type="EMBL" id="BSXS01004886">
    <property type="protein sequence ID" value="GME83644.1"/>
    <property type="molecule type" value="Genomic_DNA"/>
</dbReference>
<dbReference type="Proteomes" id="UP001165064">
    <property type="component" value="Unassembled WGS sequence"/>
</dbReference>
<keyword evidence="2" id="KW-1185">Reference proteome</keyword>